<evidence type="ECO:0000313" key="5">
    <source>
        <dbReference type="EMBL" id="KAF9609977.1"/>
    </source>
</evidence>
<evidence type="ECO:0000256" key="3">
    <source>
        <dbReference type="ARBA" id="ARBA00022801"/>
    </source>
</evidence>
<keyword evidence="4" id="KW-0325">Glycoprotein</keyword>
<dbReference type="PANTHER" id="PTHR22835:SF659">
    <property type="entry name" value="GDSL LIPASE_ACYLHYDROLASE, PUTATIVE (AFU_ORTHOLOGUE AFUA_2G00510)-RELATED"/>
    <property type="match status" value="1"/>
</dbReference>
<evidence type="ECO:0000256" key="4">
    <source>
        <dbReference type="ARBA" id="ARBA00023180"/>
    </source>
</evidence>
<dbReference type="GO" id="GO:0016788">
    <property type="term" value="F:hydrolase activity, acting on ester bonds"/>
    <property type="evidence" value="ECO:0007669"/>
    <property type="project" value="InterPro"/>
</dbReference>
<dbReference type="Proteomes" id="UP000631114">
    <property type="component" value="Unassembled WGS sequence"/>
</dbReference>
<name>A0A835I4H2_9MAGN</name>
<evidence type="ECO:0000256" key="1">
    <source>
        <dbReference type="ARBA" id="ARBA00008668"/>
    </source>
</evidence>
<reference evidence="5 6" key="1">
    <citation type="submission" date="2020-10" db="EMBL/GenBank/DDBJ databases">
        <title>The Coptis chinensis genome and diversification of protoberbering-type alkaloids.</title>
        <authorList>
            <person name="Wang B."/>
            <person name="Shu S."/>
            <person name="Song C."/>
            <person name="Liu Y."/>
        </authorList>
    </citation>
    <scope>NUCLEOTIDE SEQUENCE [LARGE SCALE GENOMIC DNA]</scope>
    <source>
        <strain evidence="5">HL-2020</strain>
        <tissue evidence="5">Leaf</tissue>
    </source>
</reference>
<proteinExistence type="inferred from homology"/>
<dbReference type="AlphaFoldDB" id="A0A835I4H2"/>
<dbReference type="InterPro" id="IPR035669">
    <property type="entry name" value="SGNH_plant_lipase-like"/>
</dbReference>
<dbReference type="Gene3D" id="3.40.50.1110">
    <property type="entry name" value="SGNH hydrolase"/>
    <property type="match status" value="1"/>
</dbReference>
<keyword evidence="3" id="KW-0378">Hydrolase</keyword>
<feature type="non-terminal residue" evidence="5">
    <location>
        <position position="1"/>
    </location>
</feature>
<dbReference type="PANTHER" id="PTHR22835">
    <property type="entry name" value="ZINC FINGER FYVE DOMAIN CONTAINING PROTEIN"/>
    <property type="match status" value="1"/>
</dbReference>
<evidence type="ECO:0008006" key="7">
    <source>
        <dbReference type="Google" id="ProtNLM"/>
    </source>
</evidence>
<keyword evidence="6" id="KW-1185">Reference proteome</keyword>
<accession>A0A835I4H2</accession>
<gene>
    <name evidence="5" type="ORF">IFM89_019533</name>
</gene>
<dbReference type="SUPFAM" id="SSF52266">
    <property type="entry name" value="SGNH hydrolase"/>
    <property type="match status" value="1"/>
</dbReference>
<sequence length="389" mass="43004">TTNIHMYLQSTYFPFSFTMSPYPLFFCCSLATIFFFSTNSEAGPYNAIFSFGDSLADTGNYIRSGSLAFPVIAKLPYGETFFKHATGRCSDGRLVVDFIAEAYGLPLLPPYLERSEGQDFRTGANFAMAGATALDVKYFYEQKLGALLWSNKSLSDQLVWFKELKSSLCTTEKECKDYFRKSLFIVGEIGGNDYNYPLLVGRGIKQIRTWVPLVVDSIARATSMLIEEGAVEVLVPGNLPIGCSAVFLTIYGSANKSDYDSRNGCLRSFNMFSKYHNSELKIALDNLRARYPHAKIIYADYYGAAHRFFHSPLQYGFKSGTLTACCGGGGPYNFNITARCGHIGSKACSDPSTHANWDGIHLTEASYKLIATGILNGPHSSPPMRSPYS</sequence>
<dbReference type="OrthoDB" id="1600564at2759"/>
<dbReference type="Pfam" id="PF00657">
    <property type="entry name" value="Lipase_GDSL"/>
    <property type="match status" value="1"/>
</dbReference>
<comment type="caution">
    <text evidence="5">The sequence shown here is derived from an EMBL/GenBank/DDBJ whole genome shotgun (WGS) entry which is preliminary data.</text>
</comment>
<dbReference type="CDD" id="cd01837">
    <property type="entry name" value="SGNH_plant_lipase_like"/>
    <property type="match status" value="1"/>
</dbReference>
<keyword evidence="2" id="KW-0732">Signal</keyword>
<organism evidence="5 6">
    <name type="scientific">Coptis chinensis</name>
    <dbReference type="NCBI Taxonomy" id="261450"/>
    <lineage>
        <taxon>Eukaryota</taxon>
        <taxon>Viridiplantae</taxon>
        <taxon>Streptophyta</taxon>
        <taxon>Embryophyta</taxon>
        <taxon>Tracheophyta</taxon>
        <taxon>Spermatophyta</taxon>
        <taxon>Magnoliopsida</taxon>
        <taxon>Ranunculales</taxon>
        <taxon>Ranunculaceae</taxon>
        <taxon>Coptidoideae</taxon>
        <taxon>Coptis</taxon>
    </lineage>
</organism>
<dbReference type="EMBL" id="JADFTS010000004">
    <property type="protein sequence ID" value="KAF9609977.1"/>
    <property type="molecule type" value="Genomic_DNA"/>
</dbReference>
<protein>
    <recommendedName>
        <fullName evidence="7">GDSL esterase/lipase</fullName>
    </recommendedName>
</protein>
<evidence type="ECO:0000313" key="6">
    <source>
        <dbReference type="Proteomes" id="UP000631114"/>
    </source>
</evidence>
<dbReference type="InterPro" id="IPR001087">
    <property type="entry name" value="GDSL"/>
</dbReference>
<dbReference type="InterPro" id="IPR036514">
    <property type="entry name" value="SGNH_hydro_sf"/>
</dbReference>
<comment type="similarity">
    <text evidence="1">Belongs to the 'GDSL' lipolytic enzyme family.</text>
</comment>
<evidence type="ECO:0000256" key="2">
    <source>
        <dbReference type="ARBA" id="ARBA00022729"/>
    </source>
</evidence>